<evidence type="ECO:0000259" key="5">
    <source>
        <dbReference type="Pfam" id="PF04542"/>
    </source>
</evidence>
<sequence length="185" mass="21751">MQLRKSDMELIHAIREGSAAAFHELYSRYSKMVYRHILVRVNSSFDADDIFQEFFVKFWEKRSSLEVTSSVQGYLMVSLKNHILNTIKLEQIRDKHHELAQGEKEEADDYTWVKIVAEDLNDKLKEVVEGLPPRLKCVYILSREQNLSVKEIAGKLSVSEQTVKNQLTEVLRRLRNEMMQNNFLF</sequence>
<dbReference type="RefSeq" id="WP_186978261.1">
    <property type="nucleotide sequence ID" value="NZ_JACOOH010000009.1"/>
</dbReference>
<evidence type="ECO:0000313" key="8">
    <source>
        <dbReference type="Proteomes" id="UP000646484"/>
    </source>
</evidence>
<name>A0ABR7D5I0_9BACT</name>
<dbReference type="InterPro" id="IPR007627">
    <property type="entry name" value="RNA_pol_sigma70_r2"/>
</dbReference>
<evidence type="ECO:0000259" key="6">
    <source>
        <dbReference type="Pfam" id="PF08281"/>
    </source>
</evidence>
<dbReference type="InterPro" id="IPR014284">
    <property type="entry name" value="RNA_pol_sigma-70_dom"/>
</dbReference>
<evidence type="ECO:0000256" key="3">
    <source>
        <dbReference type="ARBA" id="ARBA00023082"/>
    </source>
</evidence>
<organism evidence="7 8">
    <name type="scientific">Butyricimonas hominis</name>
    <dbReference type="NCBI Taxonomy" id="2763032"/>
    <lineage>
        <taxon>Bacteria</taxon>
        <taxon>Pseudomonadati</taxon>
        <taxon>Bacteroidota</taxon>
        <taxon>Bacteroidia</taxon>
        <taxon>Bacteroidales</taxon>
        <taxon>Odoribacteraceae</taxon>
        <taxon>Butyricimonas</taxon>
    </lineage>
</organism>
<gene>
    <name evidence="7" type="ORF">H8S64_19005</name>
</gene>
<accession>A0ABR7D5I0</accession>
<feature type="domain" description="RNA polymerase sigma factor 70 region 4 type 2" evidence="6">
    <location>
        <begin position="123"/>
        <end position="174"/>
    </location>
</feature>
<evidence type="ECO:0000256" key="1">
    <source>
        <dbReference type="ARBA" id="ARBA00010641"/>
    </source>
</evidence>
<reference evidence="7 8" key="1">
    <citation type="submission" date="2020-08" db="EMBL/GenBank/DDBJ databases">
        <title>Genome public.</title>
        <authorList>
            <person name="Liu C."/>
            <person name="Sun Q."/>
        </authorList>
    </citation>
    <scope>NUCLEOTIDE SEQUENCE [LARGE SCALE GENOMIC DNA]</scope>
    <source>
        <strain evidence="7 8">NSJ-56</strain>
    </source>
</reference>
<dbReference type="InterPro" id="IPR014327">
    <property type="entry name" value="RNA_pol_sigma70_bacteroid"/>
</dbReference>
<dbReference type="InterPro" id="IPR013324">
    <property type="entry name" value="RNA_pol_sigma_r3/r4-like"/>
</dbReference>
<keyword evidence="4" id="KW-0804">Transcription</keyword>
<feature type="domain" description="RNA polymerase sigma-70 region 2" evidence="5">
    <location>
        <begin position="25"/>
        <end position="88"/>
    </location>
</feature>
<dbReference type="Gene3D" id="1.10.1740.10">
    <property type="match status" value="1"/>
</dbReference>
<dbReference type="InterPro" id="IPR013249">
    <property type="entry name" value="RNA_pol_sigma70_r4_t2"/>
</dbReference>
<dbReference type="SUPFAM" id="SSF88659">
    <property type="entry name" value="Sigma3 and sigma4 domains of RNA polymerase sigma factors"/>
    <property type="match status" value="1"/>
</dbReference>
<dbReference type="PANTHER" id="PTHR43133">
    <property type="entry name" value="RNA POLYMERASE ECF-TYPE SIGMA FACTO"/>
    <property type="match status" value="1"/>
</dbReference>
<comment type="similarity">
    <text evidence="1">Belongs to the sigma-70 factor family. ECF subfamily.</text>
</comment>
<dbReference type="PANTHER" id="PTHR43133:SF46">
    <property type="entry name" value="RNA POLYMERASE SIGMA-70 FACTOR ECF SUBFAMILY"/>
    <property type="match status" value="1"/>
</dbReference>
<dbReference type="NCBIfam" id="TIGR02937">
    <property type="entry name" value="sigma70-ECF"/>
    <property type="match status" value="1"/>
</dbReference>
<dbReference type="Pfam" id="PF08281">
    <property type="entry name" value="Sigma70_r4_2"/>
    <property type="match status" value="1"/>
</dbReference>
<keyword evidence="3" id="KW-0731">Sigma factor</keyword>
<dbReference type="SUPFAM" id="SSF88946">
    <property type="entry name" value="Sigma2 domain of RNA polymerase sigma factors"/>
    <property type="match status" value="1"/>
</dbReference>
<dbReference type="InterPro" id="IPR036388">
    <property type="entry name" value="WH-like_DNA-bd_sf"/>
</dbReference>
<proteinExistence type="inferred from homology"/>
<comment type="caution">
    <text evidence="7">The sequence shown here is derived from an EMBL/GenBank/DDBJ whole genome shotgun (WGS) entry which is preliminary data.</text>
</comment>
<dbReference type="Gene3D" id="1.10.10.10">
    <property type="entry name" value="Winged helix-like DNA-binding domain superfamily/Winged helix DNA-binding domain"/>
    <property type="match status" value="1"/>
</dbReference>
<keyword evidence="2" id="KW-0805">Transcription regulation</keyword>
<dbReference type="EMBL" id="JACOOH010000009">
    <property type="protein sequence ID" value="MBC5623188.1"/>
    <property type="molecule type" value="Genomic_DNA"/>
</dbReference>
<evidence type="ECO:0000256" key="4">
    <source>
        <dbReference type="ARBA" id="ARBA00023163"/>
    </source>
</evidence>
<dbReference type="Proteomes" id="UP000646484">
    <property type="component" value="Unassembled WGS sequence"/>
</dbReference>
<evidence type="ECO:0000256" key="2">
    <source>
        <dbReference type="ARBA" id="ARBA00023015"/>
    </source>
</evidence>
<protein>
    <submittedName>
        <fullName evidence="7">RNA polymerase sigma-70 factor</fullName>
    </submittedName>
</protein>
<dbReference type="Pfam" id="PF04542">
    <property type="entry name" value="Sigma70_r2"/>
    <property type="match status" value="1"/>
</dbReference>
<dbReference type="NCBIfam" id="TIGR02985">
    <property type="entry name" value="Sig70_bacteroi1"/>
    <property type="match status" value="1"/>
</dbReference>
<dbReference type="InterPro" id="IPR039425">
    <property type="entry name" value="RNA_pol_sigma-70-like"/>
</dbReference>
<dbReference type="InterPro" id="IPR013325">
    <property type="entry name" value="RNA_pol_sigma_r2"/>
</dbReference>
<keyword evidence="8" id="KW-1185">Reference proteome</keyword>
<evidence type="ECO:0000313" key="7">
    <source>
        <dbReference type="EMBL" id="MBC5623188.1"/>
    </source>
</evidence>